<feature type="binding site" evidence="17">
    <location>
        <begin position="108"/>
        <end position="112"/>
    </location>
    <ligand>
        <name>NAD(+)</name>
        <dbReference type="ChEBI" id="CHEBI:57540"/>
    </ligand>
</feature>
<dbReference type="InterPro" id="IPR056179">
    <property type="entry name" value="DHQS_C"/>
</dbReference>
<dbReference type="InterPro" id="IPR030960">
    <property type="entry name" value="DHQS/DOIS_N"/>
</dbReference>
<feature type="domain" description="3-dehydroquinate synthase C-terminal" evidence="19">
    <location>
        <begin position="184"/>
        <end position="318"/>
    </location>
</feature>
<dbReference type="Gene3D" id="1.20.1090.10">
    <property type="entry name" value="Dehydroquinate synthase-like - alpha domain"/>
    <property type="match status" value="1"/>
</dbReference>
<feature type="binding site" evidence="17">
    <location>
        <position position="260"/>
    </location>
    <ligand>
        <name>Zn(2+)</name>
        <dbReference type="ChEBI" id="CHEBI:29105"/>
    </ligand>
</feature>
<comment type="caution">
    <text evidence="17">Lacks conserved residue(s) required for the propagation of feature annotation.</text>
</comment>
<comment type="cofactor">
    <cofactor evidence="17">
        <name>Co(2+)</name>
        <dbReference type="ChEBI" id="CHEBI:48828"/>
    </cofactor>
    <cofactor evidence="17">
        <name>Zn(2+)</name>
        <dbReference type="ChEBI" id="CHEBI:29105"/>
    </cofactor>
    <text evidence="17">Binds 1 divalent metal cation per subunit. Can use either Co(2+) or Zn(2+).</text>
</comment>
<keyword evidence="11 17" id="KW-0547">Nucleotide-binding</keyword>
<evidence type="ECO:0000256" key="16">
    <source>
        <dbReference type="ARBA" id="ARBA00023285"/>
    </source>
</evidence>
<evidence type="ECO:0000256" key="5">
    <source>
        <dbReference type="ARBA" id="ARBA00005412"/>
    </source>
</evidence>
<evidence type="ECO:0000256" key="14">
    <source>
        <dbReference type="ARBA" id="ARBA00023141"/>
    </source>
</evidence>
<dbReference type="SUPFAM" id="SSF56796">
    <property type="entry name" value="Dehydroquinate synthase-like"/>
    <property type="match status" value="1"/>
</dbReference>
<protein>
    <recommendedName>
        <fullName evidence="7 17">3-dehydroquinate synthase</fullName>
        <shortName evidence="17">DHQS</shortName>
        <ecNumber evidence="6 17">4.2.3.4</ecNumber>
    </recommendedName>
</protein>
<reference evidence="20 21" key="1">
    <citation type="journal article" date="2021" name="ISME Commun">
        <title>Automated analysis of genomic sequences facilitates high-throughput and comprehensive description of bacteria.</title>
        <authorList>
            <person name="Hitch T.C.A."/>
        </authorList>
    </citation>
    <scope>NUCLEOTIDE SEQUENCE [LARGE SCALE GENOMIC DNA]</scope>
    <source>
        <strain evidence="20 21">Sanger_03</strain>
    </source>
</reference>
<evidence type="ECO:0000259" key="19">
    <source>
        <dbReference type="Pfam" id="PF24621"/>
    </source>
</evidence>
<accession>A0ABT2RMK0</accession>
<name>A0ABT2RMK0_9FIRM</name>
<dbReference type="Gene3D" id="3.40.50.1970">
    <property type="match status" value="1"/>
</dbReference>
<evidence type="ECO:0000256" key="6">
    <source>
        <dbReference type="ARBA" id="ARBA00013031"/>
    </source>
</evidence>
<keyword evidence="15 17" id="KW-0456">Lyase</keyword>
<proteinExistence type="inferred from homology"/>
<keyword evidence="14 17" id="KW-0057">Aromatic amino acid biosynthesis</keyword>
<dbReference type="InterPro" id="IPR016037">
    <property type="entry name" value="DHQ_synth_AroB"/>
</dbReference>
<evidence type="ECO:0000256" key="7">
    <source>
        <dbReference type="ARBA" id="ARBA00017684"/>
    </source>
</evidence>
<dbReference type="PIRSF" id="PIRSF001455">
    <property type="entry name" value="DHQ_synth"/>
    <property type="match status" value="1"/>
</dbReference>
<feature type="binding site" evidence="17">
    <location>
        <begin position="132"/>
        <end position="133"/>
    </location>
    <ligand>
        <name>NAD(+)</name>
        <dbReference type="ChEBI" id="CHEBI:57540"/>
    </ligand>
</feature>
<dbReference type="NCBIfam" id="TIGR01357">
    <property type="entry name" value="aroB"/>
    <property type="match status" value="1"/>
</dbReference>
<gene>
    <name evidence="17 20" type="primary">aroB</name>
    <name evidence="20" type="ORF">OCV99_08790</name>
</gene>
<dbReference type="RefSeq" id="WP_158369832.1">
    <property type="nucleotide sequence ID" value="NZ_JAOQJU010000008.1"/>
</dbReference>
<dbReference type="Pfam" id="PF24621">
    <property type="entry name" value="DHQS_C"/>
    <property type="match status" value="1"/>
</dbReference>
<feature type="binding site" evidence="17">
    <location>
        <position position="187"/>
    </location>
    <ligand>
        <name>Zn(2+)</name>
        <dbReference type="ChEBI" id="CHEBI:29105"/>
    </ligand>
</feature>
<dbReference type="Pfam" id="PF01761">
    <property type="entry name" value="DHQ_synthase"/>
    <property type="match status" value="1"/>
</dbReference>
<dbReference type="EMBL" id="JAOQJU010000008">
    <property type="protein sequence ID" value="MCU6686643.1"/>
    <property type="molecule type" value="Genomic_DNA"/>
</dbReference>
<evidence type="ECO:0000313" key="20">
    <source>
        <dbReference type="EMBL" id="MCU6686643.1"/>
    </source>
</evidence>
<evidence type="ECO:0000256" key="11">
    <source>
        <dbReference type="ARBA" id="ARBA00022741"/>
    </source>
</evidence>
<dbReference type="GO" id="GO:0003856">
    <property type="term" value="F:3-dehydroquinate synthase activity"/>
    <property type="evidence" value="ECO:0007669"/>
    <property type="project" value="UniProtKB-EC"/>
</dbReference>
<dbReference type="Proteomes" id="UP001652431">
    <property type="component" value="Unassembled WGS sequence"/>
</dbReference>
<keyword evidence="8 17" id="KW-0963">Cytoplasm</keyword>
<comment type="function">
    <text evidence="17">Catalyzes the conversion of 3-deoxy-D-arabino-heptulosonate 7-phosphate (DAHP) to dehydroquinate (DHQ).</text>
</comment>
<organism evidence="20 21">
    <name type="scientific">Dorea acetigenes</name>
    <dbReference type="NCBI Taxonomy" id="2981787"/>
    <lineage>
        <taxon>Bacteria</taxon>
        <taxon>Bacillati</taxon>
        <taxon>Bacillota</taxon>
        <taxon>Clostridia</taxon>
        <taxon>Lachnospirales</taxon>
        <taxon>Lachnospiraceae</taxon>
        <taxon>Dorea</taxon>
    </lineage>
</organism>
<keyword evidence="12 17" id="KW-0862">Zinc</keyword>
<dbReference type="CDD" id="cd08195">
    <property type="entry name" value="DHQS"/>
    <property type="match status" value="1"/>
</dbReference>
<keyword evidence="10 17" id="KW-0479">Metal-binding</keyword>
<keyword evidence="21" id="KW-1185">Reference proteome</keyword>
<evidence type="ECO:0000256" key="9">
    <source>
        <dbReference type="ARBA" id="ARBA00022605"/>
    </source>
</evidence>
<evidence type="ECO:0000256" key="8">
    <source>
        <dbReference type="ARBA" id="ARBA00022490"/>
    </source>
</evidence>
<dbReference type="InterPro" id="IPR030963">
    <property type="entry name" value="DHQ_synth_fam"/>
</dbReference>
<feature type="domain" description="3-dehydroquinate synthase N-terminal" evidence="18">
    <location>
        <begin position="70"/>
        <end position="180"/>
    </location>
</feature>
<comment type="similarity">
    <text evidence="5 17">Belongs to the sugar phosphate cyclases superfamily. Dehydroquinate synthase family.</text>
</comment>
<sequence length="351" mass="37870">MLKQIIQTGKPYPVYIGTGLLARSGNIFTEAIEHLSGKSVVIISDSNVMPLYGSITADSFRSAGCQVYTYEIPAGETSKNWNLLGALLEHLANLQITRSDYLVALGGGVVGDLTGFAASIYMRGISFLQIPTTLLAAVDSSVGGKTAVDLQAGKNLAGTFWQPEAVLCDTDVFHTLSREIFLDGVAESIKYGILRDRQLFLSILNGGLEHTCNDIVAACIAMKGEIVSEDEFDRGTRELLNLGHTFGHAIEACSHFAVTHGHAVAIGIHMAGQTAAKLGICSKECSHDITNALLKLGFSLDCPYSAEELYEVMLRDKKRKGGTIDLILPYAIGDCRIYPVTIEQLKEIMHA</sequence>
<dbReference type="InterPro" id="IPR050071">
    <property type="entry name" value="Dehydroquinate_synthase"/>
</dbReference>
<dbReference type="HAMAP" id="MF_00110">
    <property type="entry name" value="DHQ_synthase"/>
    <property type="match status" value="1"/>
</dbReference>
<dbReference type="PANTHER" id="PTHR43622">
    <property type="entry name" value="3-DEHYDROQUINATE SYNTHASE"/>
    <property type="match status" value="1"/>
</dbReference>
<evidence type="ECO:0000256" key="1">
    <source>
        <dbReference type="ARBA" id="ARBA00001393"/>
    </source>
</evidence>
<evidence type="ECO:0000256" key="12">
    <source>
        <dbReference type="ARBA" id="ARBA00022833"/>
    </source>
</evidence>
<evidence type="ECO:0000256" key="10">
    <source>
        <dbReference type="ARBA" id="ARBA00022723"/>
    </source>
</evidence>
<evidence type="ECO:0000256" key="15">
    <source>
        <dbReference type="ARBA" id="ARBA00023239"/>
    </source>
</evidence>
<evidence type="ECO:0000256" key="4">
    <source>
        <dbReference type="ARBA" id="ARBA00004661"/>
    </source>
</evidence>
<feature type="binding site" evidence="17">
    <location>
        <position position="145"/>
    </location>
    <ligand>
        <name>NAD(+)</name>
        <dbReference type="ChEBI" id="CHEBI:57540"/>
    </ligand>
</feature>
<comment type="cofactor">
    <cofactor evidence="2 17">
        <name>NAD(+)</name>
        <dbReference type="ChEBI" id="CHEBI:57540"/>
    </cofactor>
</comment>
<comment type="catalytic activity">
    <reaction evidence="1 17">
        <text>7-phospho-2-dehydro-3-deoxy-D-arabino-heptonate = 3-dehydroquinate + phosphate</text>
        <dbReference type="Rhea" id="RHEA:21968"/>
        <dbReference type="ChEBI" id="CHEBI:32364"/>
        <dbReference type="ChEBI" id="CHEBI:43474"/>
        <dbReference type="ChEBI" id="CHEBI:58394"/>
        <dbReference type="EC" id="4.2.3.4"/>
    </reaction>
</comment>
<feature type="binding site" evidence="17">
    <location>
        <position position="154"/>
    </location>
    <ligand>
        <name>NAD(+)</name>
        <dbReference type="ChEBI" id="CHEBI:57540"/>
    </ligand>
</feature>
<evidence type="ECO:0000256" key="17">
    <source>
        <dbReference type="HAMAP-Rule" id="MF_00110"/>
    </source>
</evidence>
<evidence type="ECO:0000313" key="21">
    <source>
        <dbReference type="Proteomes" id="UP001652431"/>
    </source>
</evidence>
<evidence type="ECO:0000259" key="18">
    <source>
        <dbReference type="Pfam" id="PF01761"/>
    </source>
</evidence>
<comment type="subcellular location">
    <subcellularLocation>
        <location evidence="3 17">Cytoplasm</location>
    </subcellularLocation>
</comment>
<keyword evidence="16 17" id="KW-0170">Cobalt</keyword>
<keyword evidence="13 17" id="KW-0520">NAD</keyword>
<dbReference type="PANTHER" id="PTHR43622:SF7">
    <property type="entry name" value="3-DEHYDROQUINATE SYNTHASE, CHLOROPLASTIC"/>
    <property type="match status" value="1"/>
</dbReference>
<evidence type="ECO:0000256" key="3">
    <source>
        <dbReference type="ARBA" id="ARBA00004496"/>
    </source>
</evidence>
<comment type="caution">
    <text evidence="20">The sequence shown here is derived from an EMBL/GenBank/DDBJ whole genome shotgun (WGS) entry which is preliminary data.</text>
</comment>
<keyword evidence="9 17" id="KW-0028">Amino-acid biosynthesis</keyword>
<evidence type="ECO:0000256" key="2">
    <source>
        <dbReference type="ARBA" id="ARBA00001911"/>
    </source>
</evidence>
<feature type="binding site" evidence="17">
    <location>
        <position position="244"/>
    </location>
    <ligand>
        <name>Zn(2+)</name>
        <dbReference type="ChEBI" id="CHEBI:29105"/>
    </ligand>
</feature>
<comment type="pathway">
    <text evidence="4 17">Metabolic intermediate biosynthesis; chorismate biosynthesis; chorismate from D-erythrose 4-phosphate and phosphoenolpyruvate: step 2/7.</text>
</comment>
<dbReference type="EC" id="4.2.3.4" evidence="6 17"/>
<evidence type="ECO:0000256" key="13">
    <source>
        <dbReference type="ARBA" id="ARBA00023027"/>
    </source>
</evidence>